<dbReference type="PROSITE" id="PS51257">
    <property type="entry name" value="PROKAR_LIPOPROTEIN"/>
    <property type="match status" value="1"/>
</dbReference>
<gene>
    <name evidence="2" type="ORF">H9851_03950</name>
</gene>
<reference evidence="2" key="1">
    <citation type="journal article" date="2021" name="PeerJ">
        <title>Extensive microbial diversity within the chicken gut microbiome revealed by metagenomics and culture.</title>
        <authorList>
            <person name="Gilroy R."/>
            <person name="Ravi A."/>
            <person name="Getino M."/>
            <person name="Pursley I."/>
            <person name="Horton D.L."/>
            <person name="Alikhan N.F."/>
            <person name="Baker D."/>
            <person name="Gharbi K."/>
            <person name="Hall N."/>
            <person name="Watson M."/>
            <person name="Adriaenssens E.M."/>
            <person name="Foster-Nyarko E."/>
            <person name="Jarju S."/>
            <person name="Secka A."/>
            <person name="Antonio M."/>
            <person name="Oren A."/>
            <person name="Chaudhuri R.R."/>
            <person name="La Ragione R."/>
            <person name="Hildebrand F."/>
            <person name="Pallen M.J."/>
        </authorList>
    </citation>
    <scope>NUCLEOTIDE SEQUENCE</scope>
    <source>
        <strain evidence="2">2189</strain>
    </source>
</reference>
<protein>
    <recommendedName>
        <fullName evidence="4">Ig-like domain-containing protein</fullName>
    </recommendedName>
</protein>
<dbReference type="EMBL" id="DXEW01000020">
    <property type="protein sequence ID" value="HIX50414.1"/>
    <property type="molecule type" value="Genomic_DNA"/>
</dbReference>
<evidence type="ECO:0000313" key="3">
    <source>
        <dbReference type="Proteomes" id="UP000886847"/>
    </source>
</evidence>
<accession>A0A9D1W0P2</accession>
<keyword evidence="1" id="KW-0732">Signal</keyword>
<proteinExistence type="predicted"/>
<name>A0A9D1W0P2_9FIRM</name>
<comment type="caution">
    <text evidence="2">The sequence shown here is derived from an EMBL/GenBank/DDBJ whole genome shotgun (WGS) entry which is preliminary data.</text>
</comment>
<feature type="signal peptide" evidence="1">
    <location>
        <begin position="1"/>
        <end position="23"/>
    </location>
</feature>
<evidence type="ECO:0000313" key="2">
    <source>
        <dbReference type="EMBL" id="HIX50414.1"/>
    </source>
</evidence>
<evidence type="ECO:0000256" key="1">
    <source>
        <dbReference type="SAM" id="SignalP"/>
    </source>
</evidence>
<reference evidence="2" key="2">
    <citation type="submission" date="2021-04" db="EMBL/GenBank/DDBJ databases">
        <authorList>
            <person name="Gilroy R."/>
        </authorList>
    </citation>
    <scope>NUCLEOTIDE SEQUENCE</scope>
    <source>
        <strain evidence="2">2189</strain>
    </source>
</reference>
<organism evidence="2 3">
    <name type="scientific">Candidatus Borkfalkia faecavium</name>
    <dbReference type="NCBI Taxonomy" id="2838508"/>
    <lineage>
        <taxon>Bacteria</taxon>
        <taxon>Bacillati</taxon>
        <taxon>Bacillota</taxon>
        <taxon>Clostridia</taxon>
        <taxon>Christensenellales</taxon>
        <taxon>Christensenellaceae</taxon>
        <taxon>Candidatus Borkfalkia</taxon>
    </lineage>
</organism>
<sequence>MSQRIRMLLQRGMLSAACMAVFAAALLLFGCTDRHEHELFYTDAVAATCTESGSVEYWKCSGCGKLFADAEGEREIEDAAVEALGHDWGEGKAEPVQFCTDDYTLTYTCQRAGCGETKAETVRGSAAHSLDAGQVVKAAACTAEGERLFRCTNAGCTYTKTEVIPATGHTLDAGTVVKAATCCEAGSRLYSCTAEGCNYTFTELIPATGAHILDEGEQIKAPTCLSAGEKLCRCTGEGCAYTELVPVTPLGHAWGDGVASEKTLCTEPQTITYTCQRAGCGESKQESISAEHTAHALEQGEIVKENSCTESGSAVYRCINEGCSYEVTQPLSPLGHSWNSEAACAERSCLVCGAQLPASETHIYREELRAATCSQEGARVFTCTACGDSYQEVIPALGHAMEWAESTAVKGCVTTVTVTGRCTRAGCTHSESMQPQVTETHKFTESIARPATCQSEGVRRFTCTECGTTKEEPYTDKEAHAWVQGAQTGSTVTSACSLCSATKTSIVAEREAKVTKADLKEADEVALGDTYIQLDDKAVEALEGDKFTLAVEEVPVKEVEGAIEGERVYSITMNGGDVTQFDGAITVRLPYTLQEGDDVGAIHIAYIDENGNAEAIRGAYSNGYVTFETDHFSYYTVRQYTAEQLCEQFGHNLQVTQKEANCLQDGYLIETCTRCGKIVTNKVVTALGHDYRVKEQTDPTCIAAGSTVYACSRCSEEYTQQFPAAGHSWEQSGTAAATCTAAGSIDYTCQNCGIVRSEATEALGHDIEQTVTAYPTCTGRGEYTYACTRCDYSYTEEIPAVGHILNASVTPATCGENGYTTYLCSVCGYSYEDDVIPATGEHTIVNGICTVCGQGCEHEFGEGAVTPPQCTQQGYTTYTCTVCGYSYTADITDALGHSYTVDPLHCDRCGLCRYEHDDEVTAQLVGERCGEGVVITRTCKSCGRVQTQTLHEHAMLQEKVVLDMPVEHAGDTGARLTFVWRSCLCGESWGIDYGVGDCQVEVNFWDGESYSFYCTVEGCNINGKEYVDFVYDGDDVCTGVYTIRWLVYDGEELLGEASTAFATEIHDIRYIDAELAKGAETCDDGVIITKACDRCGEEFEPYEDYWHVTIEEEMVNVAVPHTGEEDARCILTYYTCPCGEFYGINMNGCVLSSLEYDEEKGCYIAYCTEPGCDFWLKEYKTPEPTQSPCETWYDEYFVFYRGEEQVGEFAMRYLQKEHKNTVTEAELVPGATSCEEGVVITQYCIDCAAIVYQHTVDFHYTFEEVLLDVPVSHGGEEAHLVVKETVCICGSEQFIDYLSGGCLLHEFVWDEEKGCNIANCAVEGCDVSVEWTESFEYDGDGMCSGRWVQNYTFKKGGEVLGEYSSGYRDERHMYDVKYTLAEGASSCEEGLVCTEYCTRCGYVADEYMIYDHIVSSEEYLNIASDHGDEGEWIVYVYRCPCGEEQSIGFGGDCRFFSGEWDEEKECSVYRCEAEGCSNWYERYNTFEYAEEGSCIGQNITRYVFYRGQEVVGEYTLTEEEEEEWHKVRETIAVELAEGSVTCEDGVFVTDLCLRCGEEFEPRLSYGHVSLTEELLNVPADHGNPAIDARFIVELDRCACGKSNVIDLNAGDCYFVQDKFEGGADHFIYRCAVTGCENWCEMYRSFLYADESSGCLGEGAERYIFYSGDSVLEEITIVHGDQYRHTMALVSSESTWSEDLAIGETWTQTNSYRCQNENCPYSETNIFEYMRTEEGEPLVGVTHKLTVEDGSVQEEAWQYDPENYGRPVSRRRYFADAKGVVLEDYTDTYAYGEGCEATVTCEYRDTANYEAHTEVYTATVHAEGGYCEATCTQYGGPRCLLCGEWYGGTQSPRGHAYDAEGYCLHCGLYNPQMADGFVAAEDLSSQPAYTEGREGSVILGVHSLDDAYTYDKIVVTMRAVYMETGEGQAIEAIGALTPGLNENISECGLYVAEAKALLQALDAYAAQAGVDASACGVEFNFVPTWADENETNYVCSITLTYAEVQAALS</sequence>
<dbReference type="Proteomes" id="UP000886847">
    <property type="component" value="Unassembled WGS sequence"/>
</dbReference>
<evidence type="ECO:0008006" key="4">
    <source>
        <dbReference type="Google" id="ProtNLM"/>
    </source>
</evidence>
<feature type="chain" id="PRO_5039063791" description="Ig-like domain-containing protein" evidence="1">
    <location>
        <begin position="24"/>
        <end position="2008"/>
    </location>
</feature>